<dbReference type="Gene3D" id="2.170.130.10">
    <property type="entry name" value="TonB-dependent receptor, plug domain"/>
    <property type="match status" value="1"/>
</dbReference>
<dbReference type="InterPro" id="IPR039426">
    <property type="entry name" value="TonB-dep_rcpt-like"/>
</dbReference>
<keyword evidence="1" id="KW-0998">Cell outer membrane</keyword>
<keyword evidence="3" id="KW-1185">Reference proteome</keyword>
<keyword evidence="1" id="KW-0813">Transport</keyword>
<comment type="caution">
    <text evidence="2">The sequence shown here is derived from an EMBL/GenBank/DDBJ whole genome shotgun (WGS) entry which is preliminary data.</text>
</comment>
<keyword evidence="2" id="KW-0675">Receptor</keyword>
<dbReference type="RefSeq" id="WP_289723444.1">
    <property type="nucleotide sequence ID" value="NZ_JAUDUY010000001.1"/>
</dbReference>
<gene>
    <name evidence="2" type="ORF">QU605_01265</name>
</gene>
<name>A0ABT7WAY1_9FLAO</name>
<dbReference type="PROSITE" id="PS51257">
    <property type="entry name" value="PROKAR_LIPOPROTEIN"/>
    <property type="match status" value="1"/>
</dbReference>
<keyword evidence="1" id="KW-0472">Membrane</keyword>
<protein>
    <submittedName>
        <fullName evidence="2">TonB-dependent receptor plug domain-containing protein</fullName>
    </submittedName>
</protein>
<dbReference type="Proteomes" id="UP001174839">
    <property type="component" value="Unassembled WGS sequence"/>
</dbReference>
<proteinExistence type="inferred from homology"/>
<comment type="subcellular location">
    <subcellularLocation>
        <location evidence="1">Cell outer membrane</location>
        <topology evidence="1">Multi-pass membrane protein</topology>
    </subcellularLocation>
</comment>
<reference evidence="2" key="1">
    <citation type="submission" date="2023-06" db="EMBL/GenBank/DDBJ databases">
        <title>Robiginitalea aurantiacus sp. nov. and Algoriphagus sediminis sp. nov., isolated from coastal sediment.</title>
        <authorList>
            <person name="Zhou Z.Y."/>
            <person name="An J."/>
            <person name="Jia Y.W."/>
            <person name="Du Z.J."/>
        </authorList>
    </citation>
    <scope>NUCLEOTIDE SEQUENCE</scope>
    <source>
        <strain evidence="2">M39</strain>
    </source>
</reference>
<dbReference type="SUPFAM" id="SSF56935">
    <property type="entry name" value="Porins"/>
    <property type="match status" value="1"/>
</dbReference>
<evidence type="ECO:0000256" key="1">
    <source>
        <dbReference type="PROSITE-ProRule" id="PRU01360"/>
    </source>
</evidence>
<accession>A0ABT7WAY1</accession>
<dbReference type="PROSITE" id="PS52016">
    <property type="entry name" value="TONB_DEPENDENT_REC_3"/>
    <property type="match status" value="1"/>
</dbReference>
<organism evidence="2 3">
    <name type="scientific">Robiginitalea aurantiaca</name>
    <dbReference type="NCBI Taxonomy" id="3056915"/>
    <lineage>
        <taxon>Bacteria</taxon>
        <taxon>Pseudomonadati</taxon>
        <taxon>Bacteroidota</taxon>
        <taxon>Flavobacteriia</taxon>
        <taxon>Flavobacteriales</taxon>
        <taxon>Flavobacteriaceae</taxon>
        <taxon>Robiginitalea</taxon>
    </lineage>
</organism>
<dbReference type="InterPro" id="IPR037066">
    <property type="entry name" value="Plug_dom_sf"/>
</dbReference>
<sequence length="135" mass="14171">MMKKVLILLLSGSFLLSCGNSKKVASGDDVDIEKTLDDANAAVLPLVTRIQKLPGVTLRGGVPVFIKNSNTTSGRPPYPLYVVDGLIVGNSFRSVENIVQPVDVADIKALTGSNASVYGTRGANGVIEITTKKGN</sequence>
<keyword evidence="1" id="KW-0812">Transmembrane</keyword>
<evidence type="ECO:0000313" key="2">
    <source>
        <dbReference type="EMBL" id="MDM9630081.1"/>
    </source>
</evidence>
<evidence type="ECO:0000313" key="3">
    <source>
        <dbReference type="Proteomes" id="UP001174839"/>
    </source>
</evidence>
<comment type="similarity">
    <text evidence="1">Belongs to the TonB-dependent receptor family.</text>
</comment>
<keyword evidence="1" id="KW-1134">Transmembrane beta strand</keyword>
<dbReference type="EMBL" id="JAUDUY010000001">
    <property type="protein sequence ID" value="MDM9630081.1"/>
    <property type="molecule type" value="Genomic_DNA"/>
</dbReference>